<dbReference type="InParanoid" id="A0A1C7N5A4"/>
<evidence type="ECO:0000256" key="2">
    <source>
        <dbReference type="ARBA" id="ARBA00022771"/>
    </source>
</evidence>
<feature type="compositionally biased region" description="Basic residues" evidence="5">
    <location>
        <begin position="263"/>
        <end position="272"/>
    </location>
</feature>
<name>A0A1C7N5A4_9FUNG</name>
<dbReference type="Proteomes" id="UP000093000">
    <property type="component" value="Unassembled WGS sequence"/>
</dbReference>
<dbReference type="EMBL" id="LUGH01000541">
    <property type="protein sequence ID" value="OBZ84211.1"/>
    <property type="molecule type" value="Genomic_DNA"/>
</dbReference>
<dbReference type="InterPro" id="IPR019786">
    <property type="entry name" value="Zinc_finger_PHD-type_CS"/>
</dbReference>
<comment type="caution">
    <text evidence="7">The sequence shown here is derived from an EMBL/GenBank/DDBJ whole genome shotgun (WGS) entry which is preliminary data.</text>
</comment>
<evidence type="ECO:0000313" key="7">
    <source>
        <dbReference type="EMBL" id="OBZ84211.1"/>
    </source>
</evidence>
<feature type="compositionally biased region" description="Low complexity" evidence="5">
    <location>
        <begin position="240"/>
        <end position="253"/>
    </location>
</feature>
<evidence type="ECO:0000259" key="6">
    <source>
        <dbReference type="PROSITE" id="PS50016"/>
    </source>
</evidence>
<evidence type="ECO:0000313" key="8">
    <source>
        <dbReference type="Proteomes" id="UP000093000"/>
    </source>
</evidence>
<dbReference type="PROSITE" id="PS50016">
    <property type="entry name" value="ZF_PHD_2"/>
    <property type="match status" value="1"/>
</dbReference>
<feature type="compositionally biased region" description="Basic and acidic residues" evidence="5">
    <location>
        <begin position="223"/>
        <end position="233"/>
    </location>
</feature>
<dbReference type="Gene3D" id="3.90.980.20">
    <property type="match status" value="1"/>
</dbReference>
<dbReference type="InterPro" id="IPR011011">
    <property type="entry name" value="Znf_FYVE_PHD"/>
</dbReference>
<dbReference type="SUPFAM" id="SSF57903">
    <property type="entry name" value="FYVE/PHD zinc finger"/>
    <property type="match status" value="1"/>
</dbReference>
<dbReference type="InterPro" id="IPR019787">
    <property type="entry name" value="Znf_PHD-finger"/>
</dbReference>
<sequence length="303" mass="35379">MKKKFPYNIEGLTWDAQHNTNMEDKYCYCGKGLKESQPMIRCDRCRQLFHRDCIECMKKPLLFGDTFGTFKCSVCNQGPETFERKPVSWITIVHLVIYNLMKHAMVEDAKKPKKDKREHYYFRWKEDVCAFIDDYWDYLMPDKTRSATWNNTIASVLSTHSNIFLSGLEKLHQSAWWTLRDFEPPKNEKKTKAAARPKPNIKRTLKRTTSQDAINNRPKRVKKDTESKPKQQEPQEDLLDLSSLSELSSAADSSDSENEIPTKKKNSQHQKKPVIVQTQEETEPLTEVEQQEQTVTITQPSVI</sequence>
<feature type="compositionally biased region" description="Low complexity" evidence="5">
    <location>
        <begin position="291"/>
        <end position="303"/>
    </location>
</feature>
<keyword evidence="3" id="KW-0862">Zinc</keyword>
<dbReference type="AlphaFoldDB" id="A0A1C7N5A4"/>
<dbReference type="STRING" id="101091.A0A1C7N5A4"/>
<feature type="compositionally biased region" description="Basic residues" evidence="5">
    <location>
        <begin position="192"/>
        <end position="206"/>
    </location>
</feature>
<proteinExistence type="predicted"/>
<dbReference type="PROSITE" id="PS01359">
    <property type="entry name" value="ZF_PHD_1"/>
    <property type="match status" value="1"/>
</dbReference>
<evidence type="ECO:0000256" key="5">
    <source>
        <dbReference type="SAM" id="MobiDB-lite"/>
    </source>
</evidence>
<feature type="non-terminal residue" evidence="7">
    <location>
        <position position="303"/>
    </location>
</feature>
<organism evidence="7 8">
    <name type="scientific">Choanephora cucurbitarum</name>
    <dbReference type="NCBI Taxonomy" id="101091"/>
    <lineage>
        <taxon>Eukaryota</taxon>
        <taxon>Fungi</taxon>
        <taxon>Fungi incertae sedis</taxon>
        <taxon>Mucoromycota</taxon>
        <taxon>Mucoromycotina</taxon>
        <taxon>Mucoromycetes</taxon>
        <taxon>Mucorales</taxon>
        <taxon>Mucorineae</taxon>
        <taxon>Choanephoraceae</taxon>
        <taxon>Choanephoroideae</taxon>
        <taxon>Choanephora</taxon>
    </lineage>
</organism>
<keyword evidence="2 4" id="KW-0863">Zinc-finger</keyword>
<dbReference type="InterPro" id="IPR001965">
    <property type="entry name" value="Znf_PHD"/>
</dbReference>
<evidence type="ECO:0000256" key="1">
    <source>
        <dbReference type="ARBA" id="ARBA00022723"/>
    </source>
</evidence>
<feature type="compositionally biased region" description="Acidic residues" evidence="5">
    <location>
        <begin position="280"/>
        <end position="290"/>
    </location>
</feature>
<evidence type="ECO:0000256" key="4">
    <source>
        <dbReference type="PROSITE-ProRule" id="PRU00146"/>
    </source>
</evidence>
<evidence type="ECO:0000256" key="3">
    <source>
        <dbReference type="ARBA" id="ARBA00022833"/>
    </source>
</evidence>
<keyword evidence="8" id="KW-1185">Reference proteome</keyword>
<gene>
    <name evidence="7" type="primary">MTF2</name>
    <name evidence="7" type="ORF">A0J61_07739</name>
</gene>
<dbReference type="SMART" id="SM00249">
    <property type="entry name" value="PHD"/>
    <property type="match status" value="1"/>
</dbReference>
<dbReference type="OrthoDB" id="4080456at2759"/>
<dbReference type="GO" id="GO:0008270">
    <property type="term" value="F:zinc ion binding"/>
    <property type="evidence" value="ECO:0007669"/>
    <property type="project" value="UniProtKB-KW"/>
</dbReference>
<keyword evidence="1" id="KW-0479">Metal-binding</keyword>
<dbReference type="Pfam" id="PF21198">
    <property type="entry name" value="ASH2L-like_WH"/>
    <property type="match status" value="1"/>
</dbReference>
<dbReference type="InterPro" id="IPR053835">
    <property type="entry name" value="ASH2L-like_WH"/>
</dbReference>
<accession>A0A1C7N5A4</accession>
<feature type="domain" description="PHD-type" evidence="6">
    <location>
        <begin position="24"/>
        <end position="78"/>
    </location>
</feature>
<protein>
    <submittedName>
        <fullName evidence="7">Metal-response element-binding transcription factor 2</fullName>
    </submittedName>
</protein>
<feature type="region of interest" description="Disordered" evidence="5">
    <location>
        <begin position="186"/>
        <end position="303"/>
    </location>
</feature>
<reference evidence="7 8" key="1">
    <citation type="submission" date="2016-03" db="EMBL/GenBank/DDBJ databases">
        <title>Choanephora cucurbitarum.</title>
        <authorList>
            <person name="Min B."/>
            <person name="Park H."/>
            <person name="Park J.-H."/>
            <person name="Shin H.-D."/>
            <person name="Choi I.-G."/>
        </authorList>
    </citation>
    <scope>NUCLEOTIDE SEQUENCE [LARGE SCALE GENOMIC DNA]</scope>
    <source>
        <strain evidence="7 8">KUS-F28377</strain>
    </source>
</reference>